<sequence length="371" mass="41089">MPPACVPDAVAAAALTWFAQRVAGKKHAPNEYTVLSVLVVEQDGEWTVVSGGTGTKCVGLSGLCREGYILADSHAETMCRRAFLRYLYRELDAPTADVPPIFDIVDGKRRLKSTCRMYMYISEAPCGDAALYDLHQDALDEIHESKLKRRKLDQETVTTVPCRTTGAKEAETIEHSNALGLARVKSGRSDILPENRTVSMSCSDKICKWLACGLQGNLLSQWFEPIILSGIVVSQDSKADDGSFHRALQRSVSRSRVDSCTVWSTKLEFPLRRSETRASASGMSLNWCLGCDNVEYTLGARGVKMGAKKKLDDATKRKMCSRLCRRELSQLALKHQDDAEDANTKTGAMHSLLCRPFKRGRAFLQNTMTLQ</sequence>
<dbReference type="SMART" id="SM00552">
    <property type="entry name" value="ADEAMc"/>
    <property type="match status" value="1"/>
</dbReference>
<dbReference type="EMBL" id="VJMJ01000153">
    <property type="protein sequence ID" value="KAF0730595.1"/>
    <property type="molecule type" value="Genomic_DNA"/>
</dbReference>
<gene>
    <name evidence="2" type="ORF">Ae201684_012014</name>
</gene>
<feature type="domain" description="A to I editase" evidence="1">
    <location>
        <begin position="50"/>
        <end position="328"/>
    </location>
</feature>
<dbReference type="Pfam" id="PF02137">
    <property type="entry name" value="A_deamin"/>
    <property type="match status" value="1"/>
</dbReference>
<dbReference type="PANTHER" id="PTHR10910">
    <property type="entry name" value="EUKARYOTE SPECIFIC DSRNA BINDING PROTEIN"/>
    <property type="match status" value="1"/>
</dbReference>
<dbReference type="AlphaFoldDB" id="A0A6G0WT42"/>
<dbReference type="GO" id="GO:0006382">
    <property type="term" value="P:adenosine to inosine editing"/>
    <property type="evidence" value="ECO:0007669"/>
    <property type="project" value="TreeGrafter"/>
</dbReference>
<dbReference type="VEuPathDB" id="FungiDB:AeMF1_002356"/>
<accession>A0A6G0WT42</accession>
<dbReference type="GO" id="GO:0003726">
    <property type="term" value="F:double-stranded RNA adenosine deaminase activity"/>
    <property type="evidence" value="ECO:0007669"/>
    <property type="project" value="TreeGrafter"/>
</dbReference>
<dbReference type="GO" id="GO:0005730">
    <property type="term" value="C:nucleolus"/>
    <property type="evidence" value="ECO:0007669"/>
    <property type="project" value="TreeGrafter"/>
</dbReference>
<dbReference type="GO" id="GO:0003725">
    <property type="term" value="F:double-stranded RNA binding"/>
    <property type="evidence" value="ECO:0007669"/>
    <property type="project" value="TreeGrafter"/>
</dbReference>
<organism evidence="2 3">
    <name type="scientific">Aphanomyces euteiches</name>
    <dbReference type="NCBI Taxonomy" id="100861"/>
    <lineage>
        <taxon>Eukaryota</taxon>
        <taxon>Sar</taxon>
        <taxon>Stramenopiles</taxon>
        <taxon>Oomycota</taxon>
        <taxon>Saprolegniomycetes</taxon>
        <taxon>Saprolegniales</taxon>
        <taxon>Verrucalvaceae</taxon>
        <taxon>Aphanomyces</taxon>
    </lineage>
</organism>
<name>A0A6G0WT42_9STRA</name>
<keyword evidence="3" id="KW-1185">Reference proteome</keyword>
<reference evidence="2 3" key="1">
    <citation type="submission" date="2019-07" db="EMBL/GenBank/DDBJ databases">
        <title>Genomics analysis of Aphanomyces spp. identifies a new class of oomycete effector associated with host adaptation.</title>
        <authorList>
            <person name="Gaulin E."/>
        </authorList>
    </citation>
    <scope>NUCLEOTIDE SEQUENCE [LARGE SCALE GENOMIC DNA]</scope>
    <source>
        <strain evidence="2 3">ATCC 201684</strain>
    </source>
</reference>
<dbReference type="PROSITE" id="PS50141">
    <property type="entry name" value="A_DEAMIN_EDITASE"/>
    <property type="match status" value="1"/>
</dbReference>
<dbReference type="PANTHER" id="PTHR10910:SF62">
    <property type="entry name" value="AT07585P-RELATED"/>
    <property type="match status" value="1"/>
</dbReference>
<protein>
    <recommendedName>
        <fullName evidence="1">A to I editase domain-containing protein</fullName>
    </recommendedName>
</protein>
<dbReference type="Proteomes" id="UP000481153">
    <property type="component" value="Unassembled WGS sequence"/>
</dbReference>
<evidence type="ECO:0000313" key="3">
    <source>
        <dbReference type="Proteomes" id="UP000481153"/>
    </source>
</evidence>
<evidence type="ECO:0000313" key="2">
    <source>
        <dbReference type="EMBL" id="KAF0730595.1"/>
    </source>
</evidence>
<evidence type="ECO:0000259" key="1">
    <source>
        <dbReference type="PROSITE" id="PS50141"/>
    </source>
</evidence>
<dbReference type="GO" id="GO:0008251">
    <property type="term" value="F:tRNA-specific adenosine deaminase activity"/>
    <property type="evidence" value="ECO:0007669"/>
    <property type="project" value="TreeGrafter"/>
</dbReference>
<comment type="caution">
    <text evidence="2">The sequence shown here is derived from an EMBL/GenBank/DDBJ whole genome shotgun (WGS) entry which is preliminary data.</text>
</comment>
<dbReference type="GO" id="GO:0006396">
    <property type="term" value="P:RNA processing"/>
    <property type="evidence" value="ECO:0007669"/>
    <property type="project" value="InterPro"/>
</dbReference>
<dbReference type="GO" id="GO:0005737">
    <property type="term" value="C:cytoplasm"/>
    <property type="evidence" value="ECO:0007669"/>
    <property type="project" value="TreeGrafter"/>
</dbReference>
<dbReference type="InterPro" id="IPR002466">
    <property type="entry name" value="A_deamin"/>
</dbReference>
<proteinExistence type="predicted"/>